<dbReference type="EMBL" id="JACMRX010000003">
    <property type="protein sequence ID" value="KAF7992889.1"/>
    <property type="molecule type" value="Genomic_DNA"/>
</dbReference>
<evidence type="ECO:0000256" key="3">
    <source>
        <dbReference type="ARBA" id="ARBA00023125"/>
    </source>
</evidence>
<dbReference type="Gene3D" id="4.10.280.10">
    <property type="entry name" value="Helix-loop-helix DNA-binding domain"/>
    <property type="match status" value="1"/>
</dbReference>
<dbReference type="Pfam" id="PF00010">
    <property type="entry name" value="HLH"/>
    <property type="match status" value="1"/>
</dbReference>
<evidence type="ECO:0000259" key="6">
    <source>
        <dbReference type="PROSITE" id="PS50888"/>
    </source>
</evidence>
<dbReference type="GO" id="GO:0006355">
    <property type="term" value="P:regulation of DNA-templated transcription"/>
    <property type="evidence" value="ECO:0007669"/>
    <property type="project" value="InterPro"/>
</dbReference>
<proteinExistence type="predicted"/>
<evidence type="ECO:0000256" key="4">
    <source>
        <dbReference type="ARBA" id="ARBA00023163"/>
    </source>
</evidence>
<name>A0A834XXC2_APHGI</name>
<evidence type="ECO:0000313" key="7">
    <source>
        <dbReference type="EMBL" id="KAF7992889.1"/>
    </source>
</evidence>
<evidence type="ECO:0000256" key="2">
    <source>
        <dbReference type="ARBA" id="ARBA00023015"/>
    </source>
</evidence>
<keyword evidence="3" id="KW-0238">DNA-binding</keyword>
<dbReference type="OrthoDB" id="6085656at2759"/>
<dbReference type="SMART" id="SM00353">
    <property type="entry name" value="HLH"/>
    <property type="match status" value="1"/>
</dbReference>
<evidence type="ECO:0000256" key="1">
    <source>
        <dbReference type="ARBA" id="ARBA00004123"/>
    </source>
</evidence>
<dbReference type="FunFam" id="4.10.280.10:FF:000009">
    <property type="entry name" value="Transcription factor HES-1"/>
    <property type="match status" value="1"/>
</dbReference>
<keyword evidence="5" id="KW-0539">Nucleus</keyword>
<feature type="domain" description="BHLH" evidence="6">
    <location>
        <begin position="16"/>
        <end position="73"/>
    </location>
</feature>
<dbReference type="GO" id="GO:1990837">
    <property type="term" value="F:sequence-specific double-stranded DNA binding"/>
    <property type="evidence" value="ECO:0007669"/>
    <property type="project" value="UniProtKB-ARBA"/>
</dbReference>
<protein>
    <recommendedName>
        <fullName evidence="6">BHLH domain-containing protein</fullName>
    </recommendedName>
</protein>
<dbReference type="SUPFAM" id="SSF158457">
    <property type="entry name" value="Orange domain-like"/>
    <property type="match status" value="1"/>
</dbReference>
<keyword evidence="8" id="KW-1185">Reference proteome</keyword>
<dbReference type="PANTHER" id="PTHR10985">
    <property type="entry name" value="BASIC HELIX-LOOP-HELIX TRANSCRIPTION FACTOR, HES-RELATED"/>
    <property type="match status" value="1"/>
</dbReference>
<keyword evidence="2" id="KW-0805">Transcription regulation</keyword>
<dbReference type="Pfam" id="PF07527">
    <property type="entry name" value="Hairy_orange"/>
    <property type="match status" value="1"/>
</dbReference>
<reference evidence="7 8" key="1">
    <citation type="submission" date="2020-08" db="EMBL/GenBank/DDBJ databases">
        <title>Aphidius gifuensis genome sequencing and assembly.</title>
        <authorList>
            <person name="Du Z."/>
        </authorList>
    </citation>
    <scope>NUCLEOTIDE SEQUENCE [LARGE SCALE GENOMIC DNA]</scope>
    <source>
        <strain evidence="7">YNYX2018</strain>
        <tissue evidence="7">Adults</tissue>
    </source>
</reference>
<dbReference type="InterPro" id="IPR050370">
    <property type="entry name" value="HES_HEY"/>
</dbReference>
<gene>
    <name evidence="7" type="ORF">HCN44_005233</name>
</gene>
<dbReference type="GO" id="GO:0005634">
    <property type="term" value="C:nucleus"/>
    <property type="evidence" value="ECO:0007669"/>
    <property type="project" value="UniProtKB-SubCell"/>
</dbReference>
<comment type="subcellular location">
    <subcellularLocation>
        <location evidence="1">Nucleus</location>
    </subcellularLocation>
</comment>
<evidence type="ECO:0000313" key="8">
    <source>
        <dbReference type="Proteomes" id="UP000639338"/>
    </source>
</evidence>
<dbReference type="GO" id="GO:0046983">
    <property type="term" value="F:protein dimerization activity"/>
    <property type="evidence" value="ECO:0007669"/>
    <property type="project" value="InterPro"/>
</dbReference>
<dbReference type="AlphaFoldDB" id="A0A834XXC2"/>
<dbReference type="InterPro" id="IPR011598">
    <property type="entry name" value="bHLH_dom"/>
</dbReference>
<dbReference type="InterPro" id="IPR003650">
    <property type="entry name" value="Orange_dom"/>
</dbReference>
<sequence length="251" mass="28842">MMSYDYPHPASRTYQYKKVTKPLLERKRRARINRCLDELKDLMVEALETEGENISKLEKADILELTVRHLQRIHGSQPSLSSPSIVVPPQDIATAESRWKSGFGHCATEACRYLASLPDESGERLARHLASGLQSTRNINVIPQPRTVSPIILNSNRICESINNSPRLANECQMSRPLSSLPFNNQRIAPPSPMSPPNSEYSYAFDNQSPSNYVMRKRNRTNSTRHHHHQANNENIDIERANYRNLMWRPW</sequence>
<dbReference type="Proteomes" id="UP000639338">
    <property type="component" value="Unassembled WGS sequence"/>
</dbReference>
<accession>A0A834XXC2</accession>
<keyword evidence="4" id="KW-0804">Transcription</keyword>
<comment type="caution">
    <text evidence="7">The sequence shown here is derived from an EMBL/GenBank/DDBJ whole genome shotgun (WGS) entry which is preliminary data.</text>
</comment>
<organism evidence="7 8">
    <name type="scientific">Aphidius gifuensis</name>
    <name type="common">Parasitoid wasp</name>
    <dbReference type="NCBI Taxonomy" id="684658"/>
    <lineage>
        <taxon>Eukaryota</taxon>
        <taxon>Metazoa</taxon>
        <taxon>Ecdysozoa</taxon>
        <taxon>Arthropoda</taxon>
        <taxon>Hexapoda</taxon>
        <taxon>Insecta</taxon>
        <taxon>Pterygota</taxon>
        <taxon>Neoptera</taxon>
        <taxon>Endopterygota</taxon>
        <taxon>Hymenoptera</taxon>
        <taxon>Apocrita</taxon>
        <taxon>Ichneumonoidea</taxon>
        <taxon>Braconidae</taxon>
        <taxon>Aphidiinae</taxon>
        <taxon>Aphidius</taxon>
    </lineage>
</organism>
<evidence type="ECO:0000256" key="5">
    <source>
        <dbReference type="ARBA" id="ARBA00023242"/>
    </source>
</evidence>
<dbReference type="InterPro" id="IPR036638">
    <property type="entry name" value="HLH_DNA-bd_sf"/>
</dbReference>
<dbReference type="CDD" id="cd19741">
    <property type="entry name" value="bHLH-O_ESMB_like"/>
    <property type="match status" value="1"/>
</dbReference>
<dbReference type="PROSITE" id="PS50888">
    <property type="entry name" value="BHLH"/>
    <property type="match status" value="1"/>
</dbReference>
<dbReference type="SUPFAM" id="SSF47459">
    <property type="entry name" value="HLH, helix-loop-helix DNA-binding domain"/>
    <property type="match status" value="1"/>
</dbReference>